<gene>
    <name evidence="4" type="ORF">BECKMB1821H_GA0114242_10165</name>
    <name evidence="3" type="ORF">BECKMB1821I_GA0114274_10145</name>
</gene>
<feature type="region of interest" description="Disordered" evidence="1">
    <location>
        <begin position="83"/>
        <end position="104"/>
    </location>
</feature>
<evidence type="ECO:0000313" key="4">
    <source>
        <dbReference type="EMBL" id="VFK75124.1"/>
    </source>
</evidence>
<feature type="domain" description="Trypsin-co-occurring" evidence="2">
    <location>
        <begin position="6"/>
        <end position="82"/>
    </location>
</feature>
<reference evidence="4" key="1">
    <citation type="submission" date="2019-02" db="EMBL/GenBank/DDBJ databases">
        <authorList>
            <person name="Gruber-Vodicka R. H."/>
            <person name="Seah K. B. B."/>
        </authorList>
    </citation>
    <scope>NUCLEOTIDE SEQUENCE</scope>
    <source>
        <strain evidence="4">BECK_BZ198</strain>
        <strain evidence="3">BECK_BZ199</strain>
    </source>
</reference>
<dbReference type="EMBL" id="CAADFQ010000014">
    <property type="protein sequence ID" value="VFK30186.1"/>
    <property type="molecule type" value="Genomic_DNA"/>
</dbReference>
<dbReference type="AlphaFoldDB" id="A0A451BA19"/>
<evidence type="ECO:0000259" key="2">
    <source>
        <dbReference type="Pfam" id="PF19631"/>
    </source>
</evidence>
<organism evidence="4">
    <name type="scientific">Candidatus Kentrum sp. MB</name>
    <dbReference type="NCBI Taxonomy" id="2138164"/>
    <lineage>
        <taxon>Bacteria</taxon>
        <taxon>Pseudomonadati</taxon>
        <taxon>Pseudomonadota</taxon>
        <taxon>Gammaproteobacteria</taxon>
        <taxon>Candidatus Kentrum</taxon>
    </lineage>
</organism>
<protein>
    <recommendedName>
        <fullName evidence="2">Trypsin-co-occurring domain-containing protein</fullName>
    </recommendedName>
</protein>
<evidence type="ECO:0000313" key="3">
    <source>
        <dbReference type="EMBL" id="VFK30186.1"/>
    </source>
</evidence>
<name>A0A451BA19_9GAMM</name>
<evidence type="ECO:0000256" key="1">
    <source>
        <dbReference type="SAM" id="MobiDB-lite"/>
    </source>
</evidence>
<dbReference type="InterPro" id="IPR045608">
    <property type="entry name" value="Trypco2"/>
</dbReference>
<dbReference type="EMBL" id="CAADGH010000016">
    <property type="protein sequence ID" value="VFK75124.1"/>
    <property type="molecule type" value="Genomic_DNA"/>
</dbReference>
<proteinExistence type="predicted"/>
<dbReference type="Pfam" id="PF19631">
    <property type="entry name" value="Trypco2"/>
    <property type="match status" value="1"/>
</dbReference>
<accession>A0A451BA19</accession>
<sequence length="104" mass="11860">MNHKLELASLIETLRKELSRAQSASLDKSIRFGVKEVELELEIAVEEGKETGVNTKFYVLTTKFKKEQKDEVTQRIKLKLEPMSTENKEKQGNGTVEVSYKGTK</sequence>